<dbReference type="RefSeq" id="WP_165821421.1">
    <property type="nucleotide sequence ID" value="NZ_ONZG01000005.1"/>
</dbReference>
<organism evidence="1 2">
    <name type="scientific">Falsiruegeria mediterranea M17</name>
    <dbReference type="NCBI Taxonomy" id="1200281"/>
    <lineage>
        <taxon>Bacteria</taxon>
        <taxon>Pseudomonadati</taxon>
        <taxon>Pseudomonadota</taxon>
        <taxon>Alphaproteobacteria</taxon>
        <taxon>Rhodobacterales</taxon>
        <taxon>Roseobacteraceae</taxon>
        <taxon>Falsiruegeria</taxon>
    </lineage>
</organism>
<evidence type="ECO:0000313" key="1">
    <source>
        <dbReference type="EMBL" id="SPJ28972.1"/>
    </source>
</evidence>
<dbReference type="Proteomes" id="UP000244898">
    <property type="component" value="Unassembled WGS sequence"/>
</dbReference>
<accession>A0A2R8C981</accession>
<dbReference type="EMBL" id="ONZG01000005">
    <property type="protein sequence ID" value="SPJ28972.1"/>
    <property type="molecule type" value="Genomic_DNA"/>
</dbReference>
<evidence type="ECO:0000313" key="2">
    <source>
        <dbReference type="Proteomes" id="UP000244898"/>
    </source>
</evidence>
<reference evidence="2" key="1">
    <citation type="submission" date="2018-03" db="EMBL/GenBank/DDBJ databases">
        <authorList>
            <person name="Rodrigo-Torres L."/>
            <person name="Arahal R. D."/>
            <person name="Lucena T."/>
        </authorList>
    </citation>
    <scope>NUCLEOTIDE SEQUENCE [LARGE SCALE GENOMIC DNA]</scope>
    <source>
        <strain evidence="2">CECT 7615</strain>
    </source>
</reference>
<proteinExistence type="predicted"/>
<gene>
    <name evidence="1" type="ORF">TRM7615_02482</name>
</gene>
<protein>
    <submittedName>
        <fullName evidence="1">Uncharacterized protein</fullName>
    </submittedName>
</protein>
<name>A0A2R8C981_9RHOB</name>
<sequence length="52" mass="5688">MALRSRSEHRPPHAVPNAMIPALNVIELSIARLLAGVVVVEKVFNFPVLARS</sequence>
<keyword evidence="2" id="KW-1185">Reference proteome</keyword>
<dbReference type="AlphaFoldDB" id="A0A2R8C981"/>